<dbReference type="CDD" id="cd10508">
    <property type="entry name" value="Zn-ribbon_RPB9"/>
    <property type="match status" value="1"/>
</dbReference>
<dbReference type="PROSITE" id="PS00466">
    <property type="entry name" value="ZF_TFIIS_1"/>
    <property type="match status" value="1"/>
</dbReference>
<dbReference type="GO" id="GO:0005665">
    <property type="term" value="C:RNA polymerase II, core complex"/>
    <property type="evidence" value="ECO:0007669"/>
    <property type="project" value="TreeGrafter"/>
</dbReference>
<dbReference type="PROSITE" id="PS01030">
    <property type="entry name" value="RNA_POL_M_15KD"/>
    <property type="match status" value="1"/>
</dbReference>
<dbReference type="PROSITE" id="PS51133">
    <property type="entry name" value="ZF_TFIIS_2"/>
    <property type="match status" value="1"/>
</dbReference>
<dbReference type="GO" id="GO:0005730">
    <property type="term" value="C:nucleolus"/>
    <property type="evidence" value="ECO:0007669"/>
    <property type="project" value="UniProtKB-SubCell"/>
</dbReference>
<dbReference type="PANTHER" id="PTHR11239:SF1">
    <property type="entry name" value="DNA-DIRECTED RNA POLYMERASE II SUBUNIT RPB9"/>
    <property type="match status" value="1"/>
</dbReference>
<dbReference type="SMART" id="SM00440">
    <property type="entry name" value="ZnF_C2C2"/>
    <property type="match status" value="1"/>
</dbReference>
<name>A0A146M243_LYGHE</name>
<protein>
    <submittedName>
        <fullName evidence="11">DNA-directed RNA polymerase II subunit RPB9</fullName>
    </submittedName>
</protein>
<evidence type="ECO:0000259" key="10">
    <source>
        <dbReference type="PROSITE" id="PS51133"/>
    </source>
</evidence>
<keyword evidence="2 9" id="KW-0240">DNA-directed RNA polymerase</keyword>
<dbReference type="GO" id="GO:0003899">
    <property type="term" value="F:DNA-directed RNA polymerase activity"/>
    <property type="evidence" value="ECO:0007669"/>
    <property type="project" value="InterPro"/>
</dbReference>
<dbReference type="AlphaFoldDB" id="A0A146M243"/>
<evidence type="ECO:0000256" key="2">
    <source>
        <dbReference type="ARBA" id="ARBA00022478"/>
    </source>
</evidence>
<evidence type="ECO:0000256" key="3">
    <source>
        <dbReference type="ARBA" id="ARBA00022723"/>
    </source>
</evidence>
<dbReference type="EMBL" id="GDHC01005753">
    <property type="protein sequence ID" value="JAQ12876.1"/>
    <property type="molecule type" value="Transcribed_RNA"/>
</dbReference>
<dbReference type="GO" id="GO:0003676">
    <property type="term" value="F:nucleic acid binding"/>
    <property type="evidence" value="ECO:0007669"/>
    <property type="project" value="InterPro"/>
</dbReference>
<dbReference type="Pfam" id="PF02150">
    <property type="entry name" value="Zn_ribbon_RPB9"/>
    <property type="match status" value="1"/>
</dbReference>
<dbReference type="InterPro" id="IPR019761">
    <property type="entry name" value="DNA-dir_RNA_pol-M_15_CS"/>
</dbReference>
<feature type="non-terminal residue" evidence="11">
    <location>
        <position position="1"/>
    </location>
</feature>
<feature type="domain" description="TFIIS-type" evidence="10">
    <location>
        <begin position="145"/>
        <end position="187"/>
    </location>
</feature>
<comment type="similarity">
    <text evidence="9">Belongs to the archaeal rpoM/eukaryotic RPA12/RPB9/RPC11 RNA polymerase family.</text>
</comment>
<evidence type="ECO:0000313" key="11">
    <source>
        <dbReference type="EMBL" id="JAQ12876.1"/>
    </source>
</evidence>
<proteinExistence type="inferred from homology"/>
<evidence type="ECO:0000256" key="5">
    <source>
        <dbReference type="ARBA" id="ARBA00022833"/>
    </source>
</evidence>
<dbReference type="SUPFAM" id="SSF57783">
    <property type="entry name" value="Zinc beta-ribbon"/>
    <property type="match status" value="2"/>
</dbReference>
<dbReference type="InterPro" id="IPR001529">
    <property type="entry name" value="Zn_ribbon_RPB9"/>
</dbReference>
<reference evidence="11" key="1">
    <citation type="journal article" date="2016" name="Gigascience">
        <title>De novo construction of an expanded transcriptome assembly for the western tarnished plant bug, Lygus hesperus.</title>
        <authorList>
            <person name="Tassone E.E."/>
            <person name="Geib S.M."/>
            <person name="Hall B."/>
            <person name="Fabrick J.A."/>
            <person name="Brent C.S."/>
            <person name="Hull J.J."/>
        </authorList>
    </citation>
    <scope>NUCLEOTIDE SEQUENCE</scope>
</reference>
<accession>A0A146M243</accession>
<evidence type="ECO:0000256" key="6">
    <source>
        <dbReference type="ARBA" id="ARBA00023163"/>
    </source>
</evidence>
<keyword evidence="5" id="KW-0862">Zinc</keyword>
<gene>
    <name evidence="11" type="primary">RpII15_1</name>
    <name evidence="11" type="ORF">g.33553</name>
</gene>
<dbReference type="GO" id="GO:0001193">
    <property type="term" value="P:maintenance of transcriptional fidelity during transcription elongation by RNA polymerase II"/>
    <property type="evidence" value="ECO:0007669"/>
    <property type="project" value="TreeGrafter"/>
</dbReference>
<dbReference type="GO" id="GO:0008270">
    <property type="term" value="F:zinc ion binding"/>
    <property type="evidence" value="ECO:0007669"/>
    <property type="project" value="UniProtKB-KW"/>
</dbReference>
<dbReference type="FunFam" id="2.20.25.10:FF:000009">
    <property type="entry name" value="DNA-directed RNA polymerase subunit"/>
    <property type="match status" value="1"/>
</dbReference>
<evidence type="ECO:0000256" key="8">
    <source>
        <dbReference type="PROSITE-ProRule" id="PRU00472"/>
    </source>
</evidence>
<dbReference type="Pfam" id="PF01096">
    <property type="entry name" value="Zn_ribbon_TFIIS"/>
    <property type="match status" value="1"/>
</dbReference>
<evidence type="ECO:0000256" key="7">
    <source>
        <dbReference type="ARBA" id="ARBA00023242"/>
    </source>
</evidence>
<keyword evidence="3 9" id="KW-0479">Metal-binding</keyword>
<keyword evidence="4 8" id="KW-0863">Zinc-finger</keyword>
<dbReference type="Gene3D" id="2.20.25.10">
    <property type="match status" value="2"/>
</dbReference>
<dbReference type="InterPro" id="IPR012164">
    <property type="entry name" value="Rpa12/Rpb9/Rpc10/TFS"/>
</dbReference>
<comment type="subcellular location">
    <subcellularLocation>
        <location evidence="1">Nucleus</location>
        <location evidence="1">Nucleolus</location>
    </subcellularLocation>
</comment>
<dbReference type="PANTHER" id="PTHR11239">
    <property type="entry name" value="DNA-DIRECTED RNA POLYMERASE"/>
    <property type="match status" value="1"/>
</dbReference>
<evidence type="ECO:0000256" key="9">
    <source>
        <dbReference type="RuleBase" id="RU003474"/>
    </source>
</evidence>
<dbReference type="SMART" id="SM00661">
    <property type="entry name" value="RPOL9"/>
    <property type="match status" value="1"/>
</dbReference>
<dbReference type="FunFam" id="2.20.25.10:FF:000004">
    <property type="entry name" value="DNA-directed RNA polymerase subunit"/>
    <property type="match status" value="1"/>
</dbReference>
<keyword evidence="6 9" id="KW-0804">Transcription</keyword>
<keyword evidence="7" id="KW-0539">Nucleus</keyword>
<evidence type="ECO:0000256" key="4">
    <source>
        <dbReference type="ARBA" id="ARBA00022771"/>
    </source>
</evidence>
<sequence length="188" mass="22184">FCCFVLPCFCLLCCFIIRIIYRLVALSKINLYYYCAVHWTFLQGYFHCRKDLSTEGTTMPAISGYDNHDDGPGFVGIRFCQECNNMLYPKEDKENKVLLYACRNCDYKQLADSNCIYVNKIMHEIDELTHIVSDVISDPTLPRTEQHPCPKCNHREAVFFQAQTRRAEEEMRLYYVCTNQHCTHRWTE</sequence>
<organism evidence="11">
    <name type="scientific">Lygus hesperus</name>
    <name type="common">Western plant bug</name>
    <dbReference type="NCBI Taxonomy" id="30085"/>
    <lineage>
        <taxon>Eukaryota</taxon>
        <taxon>Metazoa</taxon>
        <taxon>Ecdysozoa</taxon>
        <taxon>Arthropoda</taxon>
        <taxon>Hexapoda</taxon>
        <taxon>Insecta</taxon>
        <taxon>Pterygota</taxon>
        <taxon>Neoptera</taxon>
        <taxon>Paraneoptera</taxon>
        <taxon>Hemiptera</taxon>
        <taxon>Heteroptera</taxon>
        <taxon>Panheteroptera</taxon>
        <taxon>Cimicomorpha</taxon>
        <taxon>Miridae</taxon>
        <taxon>Mirini</taxon>
        <taxon>Lygus</taxon>
    </lineage>
</organism>
<evidence type="ECO:0000256" key="1">
    <source>
        <dbReference type="ARBA" id="ARBA00004604"/>
    </source>
</evidence>
<dbReference type="InterPro" id="IPR034012">
    <property type="entry name" value="Zn_ribbon_RPB9_C"/>
</dbReference>
<dbReference type="GO" id="GO:0006283">
    <property type="term" value="P:transcription-coupled nucleotide-excision repair"/>
    <property type="evidence" value="ECO:0007669"/>
    <property type="project" value="TreeGrafter"/>
</dbReference>
<dbReference type="GO" id="GO:0006367">
    <property type="term" value="P:transcription initiation at RNA polymerase II promoter"/>
    <property type="evidence" value="ECO:0007669"/>
    <property type="project" value="TreeGrafter"/>
</dbReference>
<dbReference type="InterPro" id="IPR001222">
    <property type="entry name" value="Znf_TFIIS"/>
</dbReference>